<evidence type="ECO:0000256" key="1">
    <source>
        <dbReference type="ARBA" id="ARBA00004123"/>
    </source>
</evidence>
<dbReference type="GO" id="GO:0003700">
    <property type="term" value="F:DNA-binding transcription factor activity"/>
    <property type="evidence" value="ECO:0007669"/>
    <property type="project" value="UniProtKB-UniRule"/>
</dbReference>
<keyword evidence="17" id="KW-1185">Reference proteome</keyword>
<evidence type="ECO:0000256" key="7">
    <source>
        <dbReference type="ARBA" id="ARBA00023125"/>
    </source>
</evidence>
<sequence>MALADAPAFPYGLRVLVVDDDPTWLKILEKMLRKCSYEVTTCGLASVALQILRERRNKFDIVISDVNMPDMDGFKLLEHIGLEMDLPVIMMSIDGETSRVMKGVQHGACDYLLKPVRMKELRNIWQHVYRKKMHEVKEIEGNDSCDDLQIFRNGCEGFEERGLFMRADSDCMRKRKDVDKDHADQDSSDGATVKKARVVWSVDLHQKFVNAVNQIGFDKVGPKKILDLMNVPGLTRENVASHLQKYRLYLSRLQKQNEERILGAARQDFSHKGPPDNLNLRNSFQEQPGNGINGFQHSSQKIQAQSNMLDPHLEDTKIVVPLKVPDKNGTPVSDVIDPQNVTSASPGGVLSFERMPVNQDRKPSETMILECQSWSGGVPPKQFMQYPKHNHERCDLLGDYSCLPKPDLEHPITSGHLYAPPPLVSMSCSMEGDVRGFSDVKPDLLGCMKSLSPALTCTVDSVSAQLSDSVVTSTNSDQKFSSVEGLASGKDCHFDQARNQTALLTSEEASIICSTDLACLPDDLSGYHLQGIGLNGIDLFQCNDTMMLHGLQNNWYDDPELSSEIMEFPLLDGCLFA</sequence>
<dbReference type="EMBL" id="OZ075127">
    <property type="protein sequence ID" value="CAL4946069.1"/>
    <property type="molecule type" value="Genomic_DNA"/>
</dbReference>
<dbReference type="PROSITE" id="PS51294">
    <property type="entry name" value="HTH_MYB"/>
    <property type="match status" value="1"/>
</dbReference>
<dbReference type="InterPro" id="IPR001789">
    <property type="entry name" value="Sig_transdc_resp-reg_receiver"/>
</dbReference>
<dbReference type="GO" id="GO:0000160">
    <property type="term" value="P:phosphorelay signal transduction system"/>
    <property type="evidence" value="ECO:0007669"/>
    <property type="project" value="UniProtKB-KW"/>
</dbReference>
<dbReference type="Proteomes" id="UP001497457">
    <property type="component" value="Chromosome 17b"/>
</dbReference>
<evidence type="ECO:0000256" key="9">
    <source>
        <dbReference type="ARBA" id="ARBA00023163"/>
    </source>
</evidence>
<dbReference type="PANTHER" id="PTHR43874:SF137">
    <property type="entry name" value="TWO-COMPONENT RESPONSE REGULATOR ARR11"/>
    <property type="match status" value="1"/>
</dbReference>
<proteinExistence type="inferred from homology"/>
<keyword evidence="7 11" id="KW-0238">DNA-binding</keyword>
<dbReference type="PIRSF" id="PIRSF036392">
    <property type="entry name" value="RR_ARR_type-B"/>
    <property type="match status" value="1"/>
</dbReference>
<name>A0ABC8YPS5_9POAL</name>
<dbReference type="InterPro" id="IPR045279">
    <property type="entry name" value="ARR-like"/>
</dbReference>
<dbReference type="GO" id="GO:0005634">
    <property type="term" value="C:nucleus"/>
    <property type="evidence" value="ECO:0007669"/>
    <property type="project" value="UniProtKB-SubCell"/>
</dbReference>
<dbReference type="InterPro" id="IPR011006">
    <property type="entry name" value="CheY-like_superfamily"/>
</dbReference>
<dbReference type="InterPro" id="IPR006447">
    <property type="entry name" value="Myb_dom_plants"/>
</dbReference>
<evidence type="ECO:0000313" key="17">
    <source>
        <dbReference type="Proteomes" id="UP001497457"/>
    </source>
</evidence>
<dbReference type="SMART" id="SM00448">
    <property type="entry name" value="REC"/>
    <property type="match status" value="1"/>
</dbReference>
<accession>A0ABC8YPS5</accession>
<dbReference type="InterPro" id="IPR009057">
    <property type="entry name" value="Homeodomain-like_sf"/>
</dbReference>
<dbReference type="Pfam" id="PF00249">
    <property type="entry name" value="Myb_DNA-binding"/>
    <property type="match status" value="1"/>
</dbReference>
<evidence type="ECO:0000256" key="5">
    <source>
        <dbReference type="ARBA" id="ARBA00023012"/>
    </source>
</evidence>
<feature type="modified residue" description="4-aspartylphosphate" evidence="12">
    <location>
        <position position="65"/>
    </location>
</feature>
<dbReference type="NCBIfam" id="TIGR01557">
    <property type="entry name" value="myb_SHAQKYF"/>
    <property type="match status" value="1"/>
</dbReference>
<dbReference type="AlphaFoldDB" id="A0ABC8YPS5"/>
<keyword evidence="3 12" id="KW-0597">Phosphoprotein</keyword>
<keyword evidence="4" id="KW-0932">Cytokinin signaling pathway</keyword>
<feature type="domain" description="Response regulatory" evidence="14">
    <location>
        <begin position="14"/>
        <end position="129"/>
    </location>
</feature>
<gene>
    <name evidence="16" type="ORF">URODEC1_LOCUS35858</name>
</gene>
<protein>
    <recommendedName>
        <fullName evidence="11">Two-component response regulator</fullName>
    </recommendedName>
</protein>
<comment type="function">
    <text evidence="11">Transcriptional activator that binds specific DNA sequence.</text>
</comment>
<keyword evidence="5 11" id="KW-0902">Two-component regulatory system</keyword>
<dbReference type="Gene3D" id="3.40.50.2300">
    <property type="match status" value="1"/>
</dbReference>
<feature type="region of interest" description="Disordered" evidence="13">
    <location>
        <begin position="329"/>
        <end position="348"/>
    </location>
</feature>
<dbReference type="SUPFAM" id="SSF46689">
    <property type="entry name" value="Homeodomain-like"/>
    <property type="match status" value="1"/>
</dbReference>
<keyword evidence="10 11" id="KW-0539">Nucleus</keyword>
<dbReference type="FunFam" id="3.40.50.2300:FF:000132">
    <property type="entry name" value="Two-component response regulator"/>
    <property type="match status" value="1"/>
</dbReference>
<reference evidence="16" key="1">
    <citation type="submission" date="2024-10" db="EMBL/GenBank/DDBJ databases">
        <authorList>
            <person name="Ryan C."/>
        </authorList>
    </citation>
    <scope>NUCLEOTIDE SEQUENCE [LARGE SCALE GENOMIC DNA]</scope>
</reference>
<dbReference type="InterPro" id="IPR017053">
    <property type="entry name" value="Response_reg_B-typ_pln"/>
</dbReference>
<dbReference type="FunFam" id="1.10.10.60:FF:000007">
    <property type="entry name" value="Two-component response regulator"/>
    <property type="match status" value="1"/>
</dbReference>
<keyword evidence="9 11" id="KW-0804">Transcription</keyword>
<evidence type="ECO:0000256" key="6">
    <source>
        <dbReference type="ARBA" id="ARBA00023015"/>
    </source>
</evidence>
<dbReference type="InterPro" id="IPR001005">
    <property type="entry name" value="SANT/Myb"/>
</dbReference>
<keyword evidence="8 11" id="KW-0010">Activator</keyword>
<dbReference type="GO" id="GO:0003677">
    <property type="term" value="F:DNA binding"/>
    <property type="evidence" value="ECO:0007669"/>
    <property type="project" value="UniProtKB-KW"/>
</dbReference>
<comment type="similarity">
    <text evidence="2">Belongs to the ARR family. Type-B subfamily.</text>
</comment>
<evidence type="ECO:0000256" key="8">
    <source>
        <dbReference type="ARBA" id="ARBA00023159"/>
    </source>
</evidence>
<dbReference type="GO" id="GO:0009736">
    <property type="term" value="P:cytokinin-activated signaling pathway"/>
    <property type="evidence" value="ECO:0007669"/>
    <property type="project" value="UniProtKB-KW"/>
</dbReference>
<dbReference type="Pfam" id="PF00072">
    <property type="entry name" value="Response_reg"/>
    <property type="match status" value="1"/>
</dbReference>
<dbReference type="Gene3D" id="1.10.10.60">
    <property type="entry name" value="Homeodomain-like"/>
    <property type="match status" value="1"/>
</dbReference>
<keyword evidence="6 11" id="KW-0805">Transcription regulation</keyword>
<dbReference type="CDD" id="cd17584">
    <property type="entry name" value="REC_typeB_ARR-like"/>
    <property type="match status" value="1"/>
</dbReference>
<evidence type="ECO:0000256" key="10">
    <source>
        <dbReference type="ARBA" id="ARBA00023242"/>
    </source>
</evidence>
<comment type="subcellular location">
    <subcellularLocation>
        <location evidence="1 11">Nucleus</location>
    </subcellularLocation>
</comment>
<evidence type="ECO:0000259" key="14">
    <source>
        <dbReference type="PROSITE" id="PS50110"/>
    </source>
</evidence>
<dbReference type="InterPro" id="IPR017930">
    <property type="entry name" value="Myb_dom"/>
</dbReference>
<organism evidence="16 17">
    <name type="scientific">Urochloa decumbens</name>
    <dbReference type="NCBI Taxonomy" id="240449"/>
    <lineage>
        <taxon>Eukaryota</taxon>
        <taxon>Viridiplantae</taxon>
        <taxon>Streptophyta</taxon>
        <taxon>Embryophyta</taxon>
        <taxon>Tracheophyta</taxon>
        <taxon>Spermatophyta</taxon>
        <taxon>Magnoliopsida</taxon>
        <taxon>Liliopsida</taxon>
        <taxon>Poales</taxon>
        <taxon>Poaceae</taxon>
        <taxon>PACMAD clade</taxon>
        <taxon>Panicoideae</taxon>
        <taxon>Panicodae</taxon>
        <taxon>Paniceae</taxon>
        <taxon>Melinidinae</taxon>
        <taxon>Urochloa</taxon>
    </lineage>
</organism>
<evidence type="ECO:0000256" key="11">
    <source>
        <dbReference type="PIRNR" id="PIRNR036392"/>
    </source>
</evidence>
<evidence type="ECO:0000256" key="3">
    <source>
        <dbReference type="ARBA" id="ARBA00022553"/>
    </source>
</evidence>
<evidence type="ECO:0000256" key="13">
    <source>
        <dbReference type="SAM" id="MobiDB-lite"/>
    </source>
</evidence>
<dbReference type="PROSITE" id="PS50110">
    <property type="entry name" value="RESPONSE_REGULATORY"/>
    <property type="match status" value="1"/>
</dbReference>
<evidence type="ECO:0000256" key="4">
    <source>
        <dbReference type="ARBA" id="ARBA00022864"/>
    </source>
</evidence>
<dbReference type="PANTHER" id="PTHR43874">
    <property type="entry name" value="TWO-COMPONENT RESPONSE REGULATOR"/>
    <property type="match status" value="1"/>
</dbReference>
<evidence type="ECO:0000256" key="2">
    <source>
        <dbReference type="ARBA" id="ARBA00006015"/>
    </source>
</evidence>
<dbReference type="SUPFAM" id="SSF52172">
    <property type="entry name" value="CheY-like"/>
    <property type="match status" value="1"/>
</dbReference>
<feature type="domain" description="HTH myb-type" evidence="15">
    <location>
        <begin position="192"/>
        <end position="251"/>
    </location>
</feature>
<evidence type="ECO:0000259" key="15">
    <source>
        <dbReference type="PROSITE" id="PS51294"/>
    </source>
</evidence>
<evidence type="ECO:0000313" key="16">
    <source>
        <dbReference type="EMBL" id="CAL4946069.1"/>
    </source>
</evidence>
<evidence type="ECO:0000256" key="12">
    <source>
        <dbReference type="PROSITE-ProRule" id="PRU00169"/>
    </source>
</evidence>